<dbReference type="CDD" id="cd08054">
    <property type="entry name" value="gp6"/>
    <property type="match status" value="1"/>
</dbReference>
<keyword evidence="2" id="KW-1185">Reference proteome</keyword>
<gene>
    <name evidence="1" type="ORF">C5N92_04665</name>
</gene>
<reference evidence="2" key="1">
    <citation type="submission" date="2018-02" db="EMBL/GenBank/DDBJ databases">
        <title>Glaesserella australis sp. nov., isolated from the lungs of pigs.</title>
        <authorList>
            <person name="Turni C."/>
            <person name="Christensen H."/>
        </authorList>
    </citation>
    <scope>NUCLEOTIDE SEQUENCE [LARGE SCALE GENOMIC DNA]</scope>
    <source>
        <strain evidence="2">HS4635</strain>
    </source>
</reference>
<accession>A0A328C1C3</accession>
<sequence length="106" mass="12147">MKITLDEVKQQCRIEHDLEDELLTTYLNSAKATIANLTNRTLFEKLPSPPPTDALEINDDLKLAILMLTAHYYENRSGWNEANNSPNFAIPPTVEAIVQRYRFITL</sequence>
<proteinExistence type="predicted"/>
<dbReference type="InterPro" id="IPR006450">
    <property type="entry name" value="Phage_HK97_gp6-like"/>
</dbReference>
<dbReference type="AlphaFoldDB" id="A0A328C1C3"/>
<dbReference type="NCBIfam" id="TIGR01560">
    <property type="entry name" value="put_DNA_pack"/>
    <property type="match status" value="1"/>
</dbReference>
<evidence type="ECO:0000313" key="2">
    <source>
        <dbReference type="Proteomes" id="UP000248689"/>
    </source>
</evidence>
<organism evidence="1 2">
    <name type="scientific">Glaesserella australis</name>
    <dbReference type="NCBI Taxonomy" id="2094024"/>
    <lineage>
        <taxon>Bacteria</taxon>
        <taxon>Pseudomonadati</taxon>
        <taxon>Pseudomonadota</taxon>
        <taxon>Gammaproteobacteria</taxon>
        <taxon>Pasteurellales</taxon>
        <taxon>Pasteurellaceae</taxon>
        <taxon>Glaesserella</taxon>
    </lineage>
</organism>
<dbReference type="Proteomes" id="UP000248689">
    <property type="component" value="Unassembled WGS sequence"/>
</dbReference>
<dbReference type="OrthoDB" id="8452319at2"/>
<evidence type="ECO:0000313" key="1">
    <source>
        <dbReference type="EMBL" id="RAL19092.1"/>
    </source>
</evidence>
<comment type="caution">
    <text evidence="1">The sequence shown here is derived from an EMBL/GenBank/DDBJ whole genome shotgun (WGS) entry which is preliminary data.</text>
</comment>
<dbReference type="Gene3D" id="1.10.3230.30">
    <property type="entry name" value="Phage gp6-like head-tail connector protein"/>
    <property type="match status" value="1"/>
</dbReference>
<protein>
    <submittedName>
        <fullName evidence="1">Phage gp6-like head-tail connector protein</fullName>
    </submittedName>
</protein>
<dbReference type="EMBL" id="PTPX01000009">
    <property type="protein sequence ID" value="RAL19092.1"/>
    <property type="molecule type" value="Genomic_DNA"/>
</dbReference>
<dbReference type="InterPro" id="IPR021146">
    <property type="entry name" value="Phage_gp6-like_head-tail"/>
</dbReference>
<name>A0A328C1C3_9PAST</name>
<dbReference type="Pfam" id="PF05135">
    <property type="entry name" value="Phage_connect_1"/>
    <property type="match status" value="1"/>
</dbReference>
<dbReference type="RefSeq" id="WP_111749704.1">
    <property type="nucleotide sequence ID" value="NZ_PTPX01000009.1"/>
</dbReference>